<evidence type="ECO:0000313" key="2">
    <source>
        <dbReference type="Proteomes" id="UP000594263"/>
    </source>
</evidence>
<dbReference type="EnsemblPlants" id="Kaladp0039s0041.1.v1.1">
    <property type="protein sequence ID" value="Kaladp0039s0041.1.v1.1.CDS.1"/>
    <property type="gene ID" value="Kaladp0039s0041.v1.1"/>
</dbReference>
<dbReference type="Gramene" id="Kaladp0039s0041.1.v1.1">
    <property type="protein sequence ID" value="Kaladp0039s0041.1.v1.1.CDS.1"/>
    <property type="gene ID" value="Kaladp0039s0041.v1.1"/>
</dbReference>
<dbReference type="OMA" id="MACGRTE"/>
<organism evidence="1 2">
    <name type="scientific">Kalanchoe fedtschenkoi</name>
    <name type="common">Lavender scallops</name>
    <name type="synonym">South American air plant</name>
    <dbReference type="NCBI Taxonomy" id="63787"/>
    <lineage>
        <taxon>Eukaryota</taxon>
        <taxon>Viridiplantae</taxon>
        <taxon>Streptophyta</taxon>
        <taxon>Embryophyta</taxon>
        <taxon>Tracheophyta</taxon>
        <taxon>Spermatophyta</taxon>
        <taxon>Magnoliopsida</taxon>
        <taxon>eudicotyledons</taxon>
        <taxon>Gunneridae</taxon>
        <taxon>Pentapetalae</taxon>
        <taxon>Saxifragales</taxon>
        <taxon>Crassulaceae</taxon>
        <taxon>Kalanchoe</taxon>
    </lineage>
</organism>
<evidence type="ECO:0000313" key="1">
    <source>
        <dbReference type="EnsemblPlants" id="Kaladp0039s0041.1.v1.1.CDS.1"/>
    </source>
</evidence>
<name>A0A7N0ZV34_KALFE</name>
<keyword evidence="2" id="KW-1185">Reference proteome</keyword>
<protein>
    <submittedName>
        <fullName evidence="1">Uncharacterized protein</fullName>
    </submittedName>
</protein>
<accession>A0A7N0ZV34</accession>
<sequence>MNTLLGTSSQSLARLFLNDREPRDHAATTSSEDHQDSFAQSRTFSVRKKVISTSRSKNGSSGVSMMMSSLSYRMDRARKRQLFLKTYNLESADKSQAAKTVKKVLCKVKDAVVSFTKIGALKRWKCQASICASSPSPAKQSKAHC</sequence>
<proteinExistence type="predicted"/>
<dbReference type="AlphaFoldDB" id="A0A7N0ZV34"/>
<reference evidence="1" key="1">
    <citation type="submission" date="2021-01" db="UniProtKB">
        <authorList>
            <consortium name="EnsemblPlants"/>
        </authorList>
    </citation>
    <scope>IDENTIFICATION</scope>
</reference>
<dbReference type="Proteomes" id="UP000594263">
    <property type="component" value="Unplaced"/>
</dbReference>